<feature type="transmembrane region" description="Helical" evidence="1">
    <location>
        <begin position="247"/>
        <end position="265"/>
    </location>
</feature>
<feature type="transmembrane region" description="Helical" evidence="1">
    <location>
        <begin position="172"/>
        <end position="193"/>
    </location>
</feature>
<feature type="transmembrane region" description="Helical" evidence="1">
    <location>
        <begin position="224"/>
        <end position="240"/>
    </location>
</feature>
<sequence length="450" mass="51987">MNNSVLLPIMIFFLLVISIFYGNSIPGILLVILNFILLLGYYFNRRKFKSIFSPISITYIAVLLSFIIKGIYIIDTEKFELGLLIYPYFYIIIFISAFLISFTLSSDTKLIKQYIKISNRSILPLKRLKKALSMLMLLACFLFITKLGISNIGSVFQNVLGNRILFQNDGGLYTQTIILVLLQSSLYIFIIAIFENYGRFKISLFLIGTIFLNILIPMTLGGRGMIFTPIIMTVFIITTYSKKTNYLFLFLLGIVIILFSGWYGMFRDGIVDSTVGTSDLIKNVLDRYVQLDNLIRLVNSPVDFPFGKSFIDFLYSPFPRSIFPDKPYNFNSQMTQIYLPLQFQNKIVSDFTAIGELLINFKFLGVLFGGFFFGKVIDIFNRFFIYDNSRFFYLWYPFMMLKPMSLLYGGLINSTVNMMILLETPIIICIWLLISKKSRVENEELSVYHS</sequence>
<dbReference type="EMBL" id="MAEI02000001">
    <property type="protein sequence ID" value="MEO1782571.1"/>
    <property type="molecule type" value="Genomic_DNA"/>
</dbReference>
<keyword evidence="1" id="KW-0812">Transmembrane</keyword>
<feature type="transmembrane region" description="Helical" evidence="1">
    <location>
        <begin position="131"/>
        <end position="152"/>
    </location>
</feature>
<name>A0ABV0F7H8_9ENTE</name>
<feature type="transmembrane region" description="Helical" evidence="1">
    <location>
        <begin position="200"/>
        <end position="218"/>
    </location>
</feature>
<feature type="transmembrane region" description="Helical" evidence="1">
    <location>
        <begin position="359"/>
        <end position="380"/>
    </location>
</feature>
<keyword evidence="3" id="KW-1185">Reference proteome</keyword>
<proteinExistence type="predicted"/>
<gene>
    <name evidence="2" type="ORF">BAU18_002183</name>
</gene>
<evidence type="ECO:0000256" key="1">
    <source>
        <dbReference type="SAM" id="Phobius"/>
    </source>
</evidence>
<feature type="transmembrane region" description="Helical" evidence="1">
    <location>
        <begin position="27"/>
        <end position="44"/>
    </location>
</feature>
<dbReference type="RefSeq" id="WP_161870204.1">
    <property type="nucleotide sequence ID" value="NZ_MAEI02000001.1"/>
</dbReference>
<feature type="transmembrane region" description="Helical" evidence="1">
    <location>
        <begin position="392"/>
        <end position="410"/>
    </location>
</feature>
<reference evidence="2 3" key="2">
    <citation type="submission" date="2024-02" db="EMBL/GenBank/DDBJ databases">
        <title>The Genome Sequence of Enterococcus diestrammenae JM9A.</title>
        <authorList>
            <person name="Earl A."/>
            <person name="Manson A."/>
            <person name="Gilmore M."/>
            <person name="Sanders J."/>
            <person name="Shea T."/>
            <person name="Howe W."/>
            <person name="Livny J."/>
            <person name="Cuomo C."/>
            <person name="Neafsey D."/>
            <person name="Birren B."/>
        </authorList>
    </citation>
    <scope>NUCLEOTIDE SEQUENCE [LARGE SCALE GENOMIC DNA]</scope>
    <source>
        <strain evidence="2 3">JM9A</strain>
    </source>
</reference>
<reference evidence="3" key="1">
    <citation type="submission" date="2016-06" db="EMBL/GenBank/DDBJ databases">
        <title>Four novel species of enterococci isolated from chicken manure.</title>
        <authorList>
            <person name="Van Tyne D."/>
        </authorList>
    </citation>
    <scope>NUCLEOTIDE SEQUENCE [LARGE SCALE GENOMIC DNA]</scope>
    <source>
        <strain evidence="3">JM9A</strain>
    </source>
</reference>
<feature type="transmembrane region" description="Helical" evidence="1">
    <location>
        <begin position="51"/>
        <end position="74"/>
    </location>
</feature>
<keyword evidence="1" id="KW-1133">Transmembrane helix</keyword>
<evidence type="ECO:0000313" key="2">
    <source>
        <dbReference type="EMBL" id="MEO1782571.1"/>
    </source>
</evidence>
<feature type="transmembrane region" description="Helical" evidence="1">
    <location>
        <begin position="5"/>
        <end position="21"/>
    </location>
</feature>
<organism evidence="2 3">
    <name type="scientific">Enterococcus diestrammenae</name>
    <dbReference type="NCBI Taxonomy" id="1155073"/>
    <lineage>
        <taxon>Bacteria</taxon>
        <taxon>Bacillati</taxon>
        <taxon>Bacillota</taxon>
        <taxon>Bacilli</taxon>
        <taxon>Lactobacillales</taxon>
        <taxon>Enterococcaceae</taxon>
        <taxon>Enterococcus</taxon>
    </lineage>
</organism>
<evidence type="ECO:0000313" key="3">
    <source>
        <dbReference type="Proteomes" id="UP001429357"/>
    </source>
</evidence>
<comment type="caution">
    <text evidence="2">The sequence shown here is derived from an EMBL/GenBank/DDBJ whole genome shotgun (WGS) entry which is preliminary data.</text>
</comment>
<feature type="transmembrane region" description="Helical" evidence="1">
    <location>
        <begin position="416"/>
        <end position="434"/>
    </location>
</feature>
<feature type="transmembrane region" description="Helical" evidence="1">
    <location>
        <begin position="86"/>
        <end position="110"/>
    </location>
</feature>
<evidence type="ECO:0008006" key="4">
    <source>
        <dbReference type="Google" id="ProtNLM"/>
    </source>
</evidence>
<protein>
    <recommendedName>
        <fullName evidence="4">Oligosaccharide repeat unit polymerase</fullName>
    </recommendedName>
</protein>
<accession>A0ABV0F7H8</accession>
<keyword evidence="1" id="KW-0472">Membrane</keyword>
<dbReference type="NCBIfam" id="TIGR04370">
    <property type="entry name" value="glyco_rpt_poly"/>
    <property type="match status" value="1"/>
</dbReference>
<dbReference type="Proteomes" id="UP001429357">
    <property type="component" value="Unassembled WGS sequence"/>
</dbReference>